<evidence type="ECO:0000313" key="2">
    <source>
        <dbReference type="EMBL" id="CAD8852796.1"/>
    </source>
</evidence>
<organism evidence="2">
    <name type="scientific">Noctiluca scintillans</name>
    <name type="common">Sea sparkle</name>
    <name type="synonym">Red tide dinoflagellate</name>
    <dbReference type="NCBI Taxonomy" id="2966"/>
    <lineage>
        <taxon>Eukaryota</taxon>
        <taxon>Sar</taxon>
        <taxon>Alveolata</taxon>
        <taxon>Dinophyceae</taxon>
        <taxon>Noctilucales</taxon>
        <taxon>Noctilucaceae</taxon>
        <taxon>Noctiluca</taxon>
    </lineage>
</organism>
<feature type="domain" description="Ubiquitin-like" evidence="1">
    <location>
        <begin position="1"/>
        <end position="76"/>
    </location>
</feature>
<dbReference type="Gene3D" id="3.10.20.90">
    <property type="entry name" value="Phosphatidylinositol 3-kinase Catalytic Subunit, Chain A, domain 1"/>
    <property type="match status" value="1"/>
</dbReference>
<sequence>MQIFVQGLTGKTITIDVEEDNTLEVVRRKIQDKIGVSSDEHWLLYGATVLNDMCTLAQHHITREATLHLRARGRGGRLSVGFEFADLQQPREVALGALGPSWRVLRDGLNFVGPCLSSTCEARLQVVAMKVGMGRCDVARALRQFNHCPECNACVVISGCILYACEWEFRGCKMDEETETVVKGMQPTSSALLFSGLGSDRRCWWSYLEITAQRL</sequence>
<dbReference type="SUPFAM" id="SSF54236">
    <property type="entry name" value="Ubiquitin-like"/>
    <property type="match status" value="1"/>
</dbReference>
<proteinExistence type="predicted"/>
<dbReference type="SMART" id="SM00213">
    <property type="entry name" value="UBQ"/>
    <property type="match status" value="1"/>
</dbReference>
<dbReference type="PRINTS" id="PR00348">
    <property type="entry name" value="UBIQUITIN"/>
</dbReference>
<protein>
    <recommendedName>
        <fullName evidence="1">Ubiquitin-like domain-containing protein</fullName>
    </recommendedName>
</protein>
<dbReference type="Pfam" id="PF00240">
    <property type="entry name" value="ubiquitin"/>
    <property type="match status" value="1"/>
</dbReference>
<dbReference type="AlphaFoldDB" id="A0A7S1AH21"/>
<dbReference type="PANTHER" id="PTHR10666">
    <property type="entry name" value="UBIQUITIN"/>
    <property type="match status" value="1"/>
</dbReference>
<dbReference type="PROSITE" id="PS50053">
    <property type="entry name" value="UBIQUITIN_2"/>
    <property type="match status" value="1"/>
</dbReference>
<accession>A0A7S1AH21</accession>
<gene>
    <name evidence="2" type="ORF">NSCI0253_LOCUS27146</name>
</gene>
<dbReference type="InterPro" id="IPR019956">
    <property type="entry name" value="Ubiquitin_dom"/>
</dbReference>
<name>A0A7S1AH21_NOCSC</name>
<dbReference type="EMBL" id="HBFQ01038273">
    <property type="protein sequence ID" value="CAD8852796.1"/>
    <property type="molecule type" value="Transcribed_RNA"/>
</dbReference>
<dbReference type="InterPro" id="IPR000626">
    <property type="entry name" value="Ubiquitin-like_dom"/>
</dbReference>
<dbReference type="InterPro" id="IPR029071">
    <property type="entry name" value="Ubiquitin-like_domsf"/>
</dbReference>
<evidence type="ECO:0000259" key="1">
    <source>
        <dbReference type="PROSITE" id="PS50053"/>
    </source>
</evidence>
<dbReference type="InterPro" id="IPR050158">
    <property type="entry name" value="Ubiquitin_ubiquitin-like"/>
</dbReference>
<reference evidence="2" key="1">
    <citation type="submission" date="2021-01" db="EMBL/GenBank/DDBJ databases">
        <authorList>
            <person name="Corre E."/>
            <person name="Pelletier E."/>
            <person name="Niang G."/>
            <person name="Scheremetjew M."/>
            <person name="Finn R."/>
            <person name="Kale V."/>
            <person name="Holt S."/>
            <person name="Cochrane G."/>
            <person name="Meng A."/>
            <person name="Brown T."/>
            <person name="Cohen L."/>
        </authorList>
    </citation>
    <scope>NUCLEOTIDE SEQUENCE</scope>
</reference>